<feature type="domain" description="SLBB" evidence="16">
    <location>
        <begin position="234"/>
        <end position="328"/>
    </location>
</feature>
<accession>A0A099G8Y7</accession>
<dbReference type="Gene3D" id="3.10.560.10">
    <property type="entry name" value="Outer membrane lipoprotein wza domain like"/>
    <property type="match status" value="2"/>
</dbReference>
<keyword evidence="13" id="KW-0998">Cell outer membrane</keyword>
<evidence type="ECO:0000256" key="5">
    <source>
        <dbReference type="ARBA" id="ARBA00022597"/>
    </source>
</evidence>
<accession>A0A099G1V8</accession>
<keyword evidence="5" id="KW-0762">Sugar transport</keyword>
<evidence type="ECO:0000256" key="2">
    <source>
        <dbReference type="ARBA" id="ARBA00009450"/>
    </source>
</evidence>
<keyword evidence="11" id="KW-0472">Membrane</keyword>
<evidence type="ECO:0000256" key="1">
    <source>
        <dbReference type="ARBA" id="ARBA00004571"/>
    </source>
</evidence>
<evidence type="ECO:0000256" key="14">
    <source>
        <dbReference type="ARBA" id="ARBA00023288"/>
    </source>
</evidence>
<evidence type="ECO:0000259" key="16">
    <source>
        <dbReference type="Pfam" id="PF22461"/>
    </source>
</evidence>
<evidence type="ECO:0000256" key="9">
    <source>
        <dbReference type="ARBA" id="ARBA00023065"/>
    </source>
</evidence>
<proteinExistence type="inferred from homology"/>
<keyword evidence="10" id="KW-0626">Porin</keyword>
<keyword evidence="6" id="KW-0812">Transmembrane</keyword>
<name>A0A099G1V8_9RHOB</name>
<dbReference type="InterPro" id="IPR049712">
    <property type="entry name" value="Poly_export"/>
</dbReference>
<dbReference type="Pfam" id="PF02563">
    <property type="entry name" value="Poly_export"/>
    <property type="match status" value="1"/>
</dbReference>
<evidence type="ECO:0000256" key="11">
    <source>
        <dbReference type="ARBA" id="ARBA00023136"/>
    </source>
</evidence>
<comment type="caution">
    <text evidence="17">The sequence shown here is derived from an EMBL/GenBank/DDBJ whole genome shotgun (WGS) entry which is preliminary data.</text>
</comment>
<comment type="subcellular location">
    <subcellularLocation>
        <location evidence="1">Cell outer membrane</location>
        <topology evidence="1">Multi-pass membrane protein</topology>
    </subcellularLocation>
</comment>
<dbReference type="InterPro" id="IPR003715">
    <property type="entry name" value="Poly_export_N"/>
</dbReference>
<dbReference type="GO" id="GO:0015288">
    <property type="term" value="F:porin activity"/>
    <property type="evidence" value="ECO:0007669"/>
    <property type="project" value="UniProtKB-KW"/>
</dbReference>
<reference evidence="17 18" key="1">
    <citation type="submission" date="2014-09" db="EMBL/GenBank/DDBJ databases">
        <authorList>
            <person name="McGinnis J.M."/>
            <person name="Wolfgang W.J."/>
        </authorList>
    </citation>
    <scope>NUCLEOTIDE SEQUENCE [LARGE SCALE GENOMIC DNA]</scope>
    <source>
        <strain evidence="17 18">5503</strain>
    </source>
</reference>
<dbReference type="InterPro" id="IPR054765">
    <property type="entry name" value="SLBB_dom"/>
</dbReference>
<dbReference type="PANTHER" id="PTHR33619">
    <property type="entry name" value="POLYSACCHARIDE EXPORT PROTEIN GFCE-RELATED"/>
    <property type="match status" value="1"/>
</dbReference>
<feature type="domain" description="Polysaccharide export protein N-terminal" evidence="15">
    <location>
        <begin position="65"/>
        <end position="144"/>
    </location>
</feature>
<evidence type="ECO:0000256" key="13">
    <source>
        <dbReference type="ARBA" id="ARBA00023237"/>
    </source>
</evidence>
<keyword evidence="9" id="KW-0406">Ion transport</keyword>
<dbReference type="Pfam" id="PF22461">
    <property type="entry name" value="SLBB_2"/>
    <property type="match status" value="2"/>
</dbReference>
<evidence type="ECO:0000256" key="3">
    <source>
        <dbReference type="ARBA" id="ARBA00022448"/>
    </source>
</evidence>
<keyword evidence="12" id="KW-0564">Palmitate</keyword>
<dbReference type="AlphaFoldDB" id="A0A099G1V8"/>
<dbReference type="Gene3D" id="3.30.1950.10">
    <property type="entry name" value="wza like domain"/>
    <property type="match status" value="1"/>
</dbReference>
<comment type="similarity">
    <text evidence="2">Belongs to the BexD/CtrA/VexA family.</text>
</comment>
<organism evidence="17 18">
    <name type="scientific">Paracoccus sanguinis</name>
    <dbReference type="NCBI Taxonomy" id="1545044"/>
    <lineage>
        <taxon>Bacteria</taxon>
        <taxon>Pseudomonadati</taxon>
        <taxon>Pseudomonadota</taxon>
        <taxon>Alphaproteobacteria</taxon>
        <taxon>Rhodobacterales</taxon>
        <taxon>Paracoccaceae</taxon>
        <taxon>Paracoccus</taxon>
    </lineage>
</organism>
<evidence type="ECO:0000256" key="8">
    <source>
        <dbReference type="ARBA" id="ARBA00023047"/>
    </source>
</evidence>
<evidence type="ECO:0000256" key="12">
    <source>
        <dbReference type="ARBA" id="ARBA00023139"/>
    </source>
</evidence>
<feature type="domain" description="SLBB" evidence="16">
    <location>
        <begin position="153"/>
        <end position="227"/>
    </location>
</feature>
<evidence type="ECO:0000256" key="4">
    <source>
        <dbReference type="ARBA" id="ARBA00022452"/>
    </source>
</evidence>
<keyword evidence="3" id="KW-0813">Transport</keyword>
<dbReference type="GO" id="GO:0006811">
    <property type="term" value="P:monoatomic ion transport"/>
    <property type="evidence" value="ECO:0007669"/>
    <property type="project" value="UniProtKB-KW"/>
</dbReference>
<dbReference type="PANTHER" id="PTHR33619:SF3">
    <property type="entry name" value="POLYSACCHARIDE EXPORT PROTEIN GFCE-RELATED"/>
    <property type="match status" value="1"/>
</dbReference>
<accession>A0A099GIX8</accession>
<keyword evidence="7" id="KW-0732">Signal</keyword>
<reference evidence="17 18" key="2">
    <citation type="submission" date="2014-10" db="EMBL/GenBank/DDBJ databases">
        <title>Paracoccus sanguinis sp. nov., isolated from clinical specimens of New York State patients.</title>
        <authorList>
            <person name="Mingle L.A."/>
            <person name="Cole J.A."/>
            <person name="Lapierre P."/>
            <person name="Musser K.A."/>
        </authorList>
    </citation>
    <scope>NUCLEOTIDE SEQUENCE [LARGE SCALE GENOMIC DNA]</scope>
    <source>
        <strain evidence="17 18">5503</strain>
    </source>
</reference>
<sequence>MALLAGCGLPRSGPNKNEIFQGAVERGGNTHIIYVNDHVARAANFTPAYGFGSDFTSAASVGADEIRPGDVLGLTIWENVDDGLLASLGQSNTNLQQLQVDSAGYIFVPYAGRVKAAGNSPDRLRQIITSRLEQQTPDPQVTVTRVAGDGATVSVMGKVGGQGVFPIERPTRTLSAMLARAGGVTIDAEVAVVTVKRGRNTGKVWLRDLYANPRYDVALRPGDVILVEEDQRSFTAMGALGGQTKVPLGSEEISAMEAIAMVGGLSTNLADPTGVFILRDEPMSVARRVLGQDVYGDQRMAYVLDLTRPNGLFLARDFMIRDGDTVYVTEAPYVQWQKTLGAITGAAGSARSLESLAN</sequence>
<keyword evidence="8" id="KW-0625">Polysaccharide transport</keyword>
<keyword evidence="4" id="KW-1134">Transmembrane beta strand</keyword>
<dbReference type="GO" id="GO:0009279">
    <property type="term" value="C:cell outer membrane"/>
    <property type="evidence" value="ECO:0007669"/>
    <property type="project" value="UniProtKB-SubCell"/>
</dbReference>
<dbReference type="EMBL" id="JRKQ01000030">
    <property type="protein sequence ID" value="KGJ22482.1"/>
    <property type="molecule type" value="Genomic_DNA"/>
</dbReference>
<gene>
    <name evidence="17" type="ORF">IX56_07715</name>
</gene>
<keyword evidence="14" id="KW-0449">Lipoprotein</keyword>
<evidence type="ECO:0000256" key="7">
    <source>
        <dbReference type="ARBA" id="ARBA00022729"/>
    </source>
</evidence>
<dbReference type="GO" id="GO:0046930">
    <property type="term" value="C:pore complex"/>
    <property type="evidence" value="ECO:0007669"/>
    <property type="project" value="UniProtKB-KW"/>
</dbReference>
<dbReference type="GO" id="GO:0015159">
    <property type="term" value="F:polysaccharide transmembrane transporter activity"/>
    <property type="evidence" value="ECO:0007669"/>
    <property type="project" value="InterPro"/>
</dbReference>
<evidence type="ECO:0000313" key="17">
    <source>
        <dbReference type="EMBL" id="KGJ22482.1"/>
    </source>
</evidence>
<evidence type="ECO:0000256" key="6">
    <source>
        <dbReference type="ARBA" id="ARBA00022692"/>
    </source>
</evidence>
<evidence type="ECO:0000313" key="18">
    <source>
        <dbReference type="Proteomes" id="UP000029858"/>
    </source>
</evidence>
<protein>
    <submittedName>
        <fullName evidence="17">Sugar ABC transporter substrate-binding protein</fullName>
    </submittedName>
</protein>
<evidence type="ECO:0000256" key="10">
    <source>
        <dbReference type="ARBA" id="ARBA00023114"/>
    </source>
</evidence>
<dbReference type="Proteomes" id="UP000029858">
    <property type="component" value="Unassembled WGS sequence"/>
</dbReference>
<evidence type="ECO:0000259" key="15">
    <source>
        <dbReference type="Pfam" id="PF02563"/>
    </source>
</evidence>